<evidence type="ECO:0000313" key="1">
    <source>
        <dbReference type="EMBL" id="ANM45823.1"/>
    </source>
</evidence>
<dbReference type="Proteomes" id="UP000201416">
    <property type="component" value="Segment"/>
</dbReference>
<dbReference type="GeneID" id="30309450"/>
<proteinExistence type="predicted"/>
<protein>
    <submittedName>
        <fullName evidence="1">Uncharacterized protein</fullName>
    </submittedName>
</protein>
<keyword evidence="2" id="KW-1185">Reference proteome</keyword>
<evidence type="ECO:0000313" key="2">
    <source>
        <dbReference type="Proteomes" id="UP000201416"/>
    </source>
</evidence>
<reference evidence="1 2" key="1">
    <citation type="submission" date="2016-03" db="EMBL/GenBank/DDBJ databases">
        <title>Complete Genome Sequences of three Siphoviridae Bacteriophages infecting Salmonella enterica enterica subsp. Enteridis.</title>
        <authorList>
            <person name="Paradiso R."/>
            <person name="Lombardi S."/>
            <person name="Iodice M.G."/>
            <person name="Riccardi M.G."/>
            <person name="Orsini M."/>
            <person name="Bolletti Censi S."/>
            <person name="Galiero G."/>
            <person name="Borriello G."/>
        </authorList>
    </citation>
    <scope>NUCLEOTIDE SEQUENCE [LARGE SCALE GENOMIC DNA]</scope>
</reference>
<accession>A0A192Y862</accession>
<organism evidence="1 2">
    <name type="scientific">Salmonella phage 118970_sal1</name>
    <dbReference type="NCBI Taxonomy" id="1813781"/>
    <lineage>
        <taxon>Viruses</taxon>
        <taxon>Duplodnaviria</taxon>
        <taxon>Heunggongvirae</taxon>
        <taxon>Uroviricota</taxon>
        <taxon>Caudoviricetes</taxon>
        <taxon>Casjensviridae</taxon>
        <taxon>Chivirus</taxon>
        <taxon>Chivirus cv118970sal1</taxon>
    </lineage>
</organism>
<dbReference type="EMBL" id="KU927500">
    <property type="protein sequence ID" value="ANM45823.1"/>
    <property type="molecule type" value="Genomic_DNA"/>
</dbReference>
<dbReference type="OrthoDB" id="7472at10239"/>
<dbReference type="KEGG" id="vg:30309450"/>
<name>A0A192Y862_9CAUD</name>
<dbReference type="RefSeq" id="YP_009323572.1">
    <property type="nucleotide sequence ID" value="NC_031930.1"/>
</dbReference>
<sequence>MRIEATGGSHLSVVQHSDQFYCRDCQKTWDANDIDPPPCTAPESDEPKKTVWKRWQGGPACLQNLPKDEPKSMVTTTPTGRRVSASPAFAYPYGTPATGERLAVPPVPPEWIEQYMSGVDKVVPSVGAYVLYTDNASTLVYALDALQAMEFFINTMGNWMTASQMYSISVDRMSSMDQYGTGRTPRVEMNPRVMESASLARSNSGRQHKIVNIVEFSNILKVSK</sequence>